<dbReference type="Gene3D" id="3.30.60.20">
    <property type="match status" value="1"/>
</dbReference>
<dbReference type="GO" id="GO:0005524">
    <property type="term" value="F:ATP binding"/>
    <property type="evidence" value="ECO:0007669"/>
    <property type="project" value="UniProtKB-UniRule"/>
</dbReference>
<comment type="subunit">
    <text evidence="8">Homotetramer.</text>
</comment>
<reference evidence="13 14" key="1">
    <citation type="journal article" date="2015" name="Genome Announc.">
        <title>Expanding the biotechnology potential of lactobacilli through comparative genomics of 213 strains and associated genera.</title>
        <authorList>
            <person name="Sun Z."/>
            <person name="Harris H.M."/>
            <person name="McCann A."/>
            <person name="Guo C."/>
            <person name="Argimon S."/>
            <person name="Zhang W."/>
            <person name="Yang X."/>
            <person name="Jeffery I.B."/>
            <person name="Cooney J.C."/>
            <person name="Kagawa T.F."/>
            <person name="Liu W."/>
            <person name="Song Y."/>
            <person name="Salvetti E."/>
            <person name="Wrobel A."/>
            <person name="Rasinkangas P."/>
            <person name="Parkhill J."/>
            <person name="Rea M.C."/>
            <person name="O'Sullivan O."/>
            <person name="Ritari J."/>
            <person name="Douillard F.P."/>
            <person name="Paul Ross R."/>
            <person name="Yang R."/>
            <person name="Briner A.E."/>
            <person name="Felis G.E."/>
            <person name="de Vos W.M."/>
            <person name="Barrangou R."/>
            <person name="Klaenhammer T.R."/>
            <person name="Caufield P.W."/>
            <person name="Cui Y."/>
            <person name="Zhang H."/>
            <person name="O'Toole P.W."/>
        </authorList>
    </citation>
    <scope>NUCLEOTIDE SEQUENCE [LARGE SCALE GENOMIC DNA]</scope>
    <source>
        <strain evidence="13 14">DSM 20444</strain>
    </source>
</reference>
<dbReference type="EC" id="2.7.1.21" evidence="2 8"/>
<dbReference type="InterPro" id="IPR020633">
    <property type="entry name" value="Thymidine_kinase_CS"/>
</dbReference>
<feature type="binding site" evidence="8">
    <location>
        <position position="146"/>
    </location>
    <ligand>
        <name>Zn(2+)</name>
        <dbReference type="ChEBI" id="CHEBI:29105"/>
    </ligand>
</feature>
<dbReference type="GO" id="GO:0071897">
    <property type="term" value="P:DNA biosynthetic process"/>
    <property type="evidence" value="ECO:0007669"/>
    <property type="project" value="UniProtKB-KW"/>
</dbReference>
<feature type="binding site" evidence="8">
    <location>
        <position position="149"/>
    </location>
    <ligand>
        <name>Zn(2+)</name>
        <dbReference type="ChEBI" id="CHEBI:29105"/>
    </ligand>
</feature>
<dbReference type="Proteomes" id="UP000050898">
    <property type="component" value="Unassembled WGS sequence"/>
</dbReference>
<keyword evidence="8" id="KW-0479">Metal-binding</keyword>
<dbReference type="GO" id="GO:0005829">
    <property type="term" value="C:cytosol"/>
    <property type="evidence" value="ECO:0007669"/>
    <property type="project" value="TreeGrafter"/>
</dbReference>
<evidence type="ECO:0000256" key="2">
    <source>
        <dbReference type="ARBA" id="ARBA00012118"/>
    </source>
</evidence>
<dbReference type="SUPFAM" id="SSF52540">
    <property type="entry name" value="P-loop containing nucleoside triphosphate hydrolases"/>
    <property type="match status" value="1"/>
</dbReference>
<keyword evidence="5 8" id="KW-0547">Nucleotide-binding</keyword>
<comment type="subcellular location">
    <subcellularLocation>
        <location evidence="8">Cytoplasm</location>
    </subcellularLocation>
</comment>
<comment type="similarity">
    <text evidence="1 8 12">Belongs to the thymidine kinase family.</text>
</comment>
<dbReference type="GO" id="GO:0046104">
    <property type="term" value="P:thymidine metabolic process"/>
    <property type="evidence" value="ECO:0007669"/>
    <property type="project" value="TreeGrafter"/>
</dbReference>
<dbReference type="GO" id="GO:0004797">
    <property type="term" value="F:thymidine kinase activity"/>
    <property type="evidence" value="ECO:0007669"/>
    <property type="project" value="UniProtKB-UniRule"/>
</dbReference>
<dbReference type="EMBL" id="AYYH01000027">
    <property type="protein sequence ID" value="KRN09391.1"/>
    <property type="molecule type" value="Genomic_DNA"/>
</dbReference>
<accession>A0A0R2DZM0</accession>
<evidence type="ECO:0000256" key="8">
    <source>
        <dbReference type="HAMAP-Rule" id="MF_00124"/>
    </source>
</evidence>
<dbReference type="InterPro" id="IPR027417">
    <property type="entry name" value="P-loop_NTPase"/>
</dbReference>
<dbReference type="OrthoDB" id="9781579at2"/>
<dbReference type="NCBIfam" id="NF003299">
    <property type="entry name" value="PRK04296.1-4"/>
    <property type="match status" value="1"/>
</dbReference>
<dbReference type="PANTHER" id="PTHR11441">
    <property type="entry name" value="THYMIDINE KINASE"/>
    <property type="match status" value="1"/>
</dbReference>
<dbReference type="SUPFAM" id="SSF57716">
    <property type="entry name" value="Glucocorticoid receptor-like (DNA-binding domain)"/>
    <property type="match status" value="1"/>
</dbReference>
<keyword evidence="4 8" id="KW-0808">Transferase</keyword>
<evidence type="ECO:0000256" key="6">
    <source>
        <dbReference type="ARBA" id="ARBA00022777"/>
    </source>
</evidence>
<evidence type="ECO:0000256" key="9">
    <source>
        <dbReference type="PIRSR" id="PIRSR035805-1"/>
    </source>
</evidence>
<gene>
    <name evidence="8" type="primary">tdk</name>
    <name evidence="13" type="ORF">FD00_GL001114</name>
</gene>
<keyword evidence="14" id="KW-1185">Reference proteome</keyword>
<dbReference type="GO" id="GO:0008270">
    <property type="term" value="F:zinc ion binding"/>
    <property type="evidence" value="ECO:0007669"/>
    <property type="project" value="UniProtKB-UniRule"/>
</dbReference>
<evidence type="ECO:0000313" key="13">
    <source>
        <dbReference type="EMBL" id="KRN09391.1"/>
    </source>
</evidence>
<keyword evidence="7 8" id="KW-0067">ATP-binding</keyword>
<keyword evidence="8" id="KW-0862">Zinc</keyword>
<dbReference type="HAMAP" id="MF_00124">
    <property type="entry name" value="Thymidine_kinase"/>
    <property type="match status" value="1"/>
</dbReference>
<dbReference type="PROSITE" id="PS00603">
    <property type="entry name" value="TK_CELLULAR_TYPE"/>
    <property type="match status" value="1"/>
</dbReference>
<feature type="binding site" evidence="8">
    <location>
        <position position="185"/>
    </location>
    <ligand>
        <name>Zn(2+)</name>
        <dbReference type="ChEBI" id="CHEBI:29105"/>
    </ligand>
</feature>
<dbReference type="InterPro" id="IPR001267">
    <property type="entry name" value="Thymidine_kinase"/>
</dbReference>
<evidence type="ECO:0000256" key="4">
    <source>
        <dbReference type="ARBA" id="ARBA00022679"/>
    </source>
</evidence>
<keyword evidence="8" id="KW-0963">Cytoplasm</keyword>
<dbReference type="Gene3D" id="3.40.50.300">
    <property type="entry name" value="P-loop containing nucleotide triphosphate hydrolases"/>
    <property type="match status" value="1"/>
</dbReference>
<feature type="binding site" evidence="8">
    <location>
        <begin position="88"/>
        <end position="91"/>
    </location>
    <ligand>
        <name>ATP</name>
        <dbReference type="ChEBI" id="CHEBI:30616"/>
    </ligand>
</feature>
<evidence type="ECO:0000256" key="11">
    <source>
        <dbReference type="RuleBase" id="RU000544"/>
    </source>
</evidence>
<evidence type="ECO:0000256" key="3">
    <source>
        <dbReference type="ARBA" id="ARBA00022634"/>
    </source>
</evidence>
<dbReference type="NCBIfam" id="NF003300">
    <property type="entry name" value="PRK04296.1-5"/>
    <property type="match status" value="1"/>
</dbReference>
<protein>
    <recommendedName>
        <fullName evidence="2 8">Thymidine kinase</fullName>
        <ecNumber evidence="2 8">2.7.1.21</ecNumber>
    </recommendedName>
</protein>
<organism evidence="13 14">
    <name type="scientific">Liquorilactobacillus mali KCTC 3596 = DSM 20444</name>
    <dbReference type="NCBI Taxonomy" id="1046596"/>
    <lineage>
        <taxon>Bacteria</taxon>
        <taxon>Bacillati</taxon>
        <taxon>Bacillota</taxon>
        <taxon>Bacilli</taxon>
        <taxon>Lactobacillales</taxon>
        <taxon>Lactobacillaceae</taxon>
        <taxon>Liquorilactobacillus</taxon>
    </lineage>
</organism>
<dbReference type="PIRSF" id="PIRSF035805">
    <property type="entry name" value="TK_cell"/>
    <property type="match status" value="1"/>
</dbReference>
<evidence type="ECO:0000256" key="5">
    <source>
        <dbReference type="ARBA" id="ARBA00022741"/>
    </source>
</evidence>
<comment type="catalytic activity">
    <reaction evidence="8 11">
        <text>thymidine + ATP = dTMP + ADP + H(+)</text>
        <dbReference type="Rhea" id="RHEA:19129"/>
        <dbReference type="ChEBI" id="CHEBI:15378"/>
        <dbReference type="ChEBI" id="CHEBI:17748"/>
        <dbReference type="ChEBI" id="CHEBI:30616"/>
        <dbReference type="ChEBI" id="CHEBI:63528"/>
        <dbReference type="ChEBI" id="CHEBI:456216"/>
        <dbReference type="EC" id="2.7.1.21"/>
    </reaction>
</comment>
<evidence type="ECO:0000313" key="14">
    <source>
        <dbReference type="Proteomes" id="UP000050898"/>
    </source>
</evidence>
<feature type="active site" description="Proton acceptor" evidence="8 9">
    <location>
        <position position="89"/>
    </location>
</feature>
<dbReference type="PATRIC" id="fig|1046596.6.peg.1195"/>
<keyword evidence="6 8" id="KW-0418">Kinase</keyword>
<comment type="caution">
    <text evidence="13">The sequence shown here is derived from an EMBL/GenBank/DDBJ whole genome shotgun (WGS) entry which is preliminary data.</text>
</comment>
<keyword evidence="3 8" id="KW-0237">DNA synthesis</keyword>
<sequence>MAQLFFRYGTMNSGKSVELLKVAHNYRESGKKVILLTSSLDTRSGVGCISSRIGISHEAIPVSNETSIMGDIIDEDMLKIDPSCILIDESQFLTSKQVEELASIVDLFGIPVICYGLKNDFSNNLFEGSKALLTLADKLEEIKTVCRYCNKKATMNLRMVNGKPVYEGEQVQIGDEEYISVCRRHWHCPTNAGAHK</sequence>
<dbReference type="AlphaFoldDB" id="A0A0R2DZM0"/>
<name>A0A0R2DZM0_9LACO</name>
<evidence type="ECO:0000256" key="10">
    <source>
        <dbReference type="PIRSR" id="PIRSR035805-2"/>
    </source>
</evidence>
<evidence type="ECO:0000256" key="12">
    <source>
        <dbReference type="RuleBase" id="RU004165"/>
    </source>
</evidence>
<feature type="binding site" evidence="8">
    <location>
        <begin position="9"/>
        <end position="16"/>
    </location>
    <ligand>
        <name>ATP</name>
        <dbReference type="ChEBI" id="CHEBI:30616"/>
    </ligand>
</feature>
<dbReference type="RefSeq" id="WP_010078319.1">
    <property type="nucleotide sequence ID" value="NZ_AYYH01000027.1"/>
</dbReference>
<evidence type="ECO:0000256" key="1">
    <source>
        <dbReference type="ARBA" id="ARBA00007587"/>
    </source>
</evidence>
<proteinExistence type="inferred from homology"/>
<dbReference type="PANTHER" id="PTHR11441:SF0">
    <property type="entry name" value="THYMIDINE KINASE, CYTOSOLIC"/>
    <property type="match status" value="1"/>
</dbReference>
<feature type="binding site" evidence="10">
    <location>
        <begin position="171"/>
        <end position="174"/>
    </location>
    <ligand>
        <name>substrate</name>
    </ligand>
</feature>
<feature type="binding site" evidence="10">
    <location>
        <position position="178"/>
    </location>
    <ligand>
        <name>substrate</name>
    </ligand>
</feature>
<evidence type="ECO:0000256" key="7">
    <source>
        <dbReference type="ARBA" id="ARBA00022840"/>
    </source>
</evidence>
<feature type="binding site" evidence="8">
    <location>
        <position position="182"/>
    </location>
    <ligand>
        <name>Zn(2+)</name>
        <dbReference type="ChEBI" id="CHEBI:29105"/>
    </ligand>
</feature>
<dbReference type="Pfam" id="PF00265">
    <property type="entry name" value="TK"/>
    <property type="match status" value="1"/>
</dbReference>